<evidence type="ECO:0000313" key="6">
    <source>
        <dbReference type="EMBL" id="GAA4180889.1"/>
    </source>
</evidence>
<keyword evidence="3" id="KW-0238">DNA-binding</keyword>
<keyword evidence="2" id="KW-0731">Sigma factor</keyword>
<dbReference type="Proteomes" id="UP001501079">
    <property type="component" value="Unassembled WGS sequence"/>
</dbReference>
<name>A0ABP8AB92_9MICO</name>
<evidence type="ECO:0000313" key="7">
    <source>
        <dbReference type="Proteomes" id="UP001501079"/>
    </source>
</evidence>
<sequence>MSTDGEIISASLTTPERFGELYDRHARTVHRYTARRTSGQITADVMAETFLVAFEKRGSFDSAQTDARPWLLGIATLLLRKHARLEARAWKGLVAADAASILVTDPVADHGERLDAAAAIRRLAGAVRRRRLRFDGMHRRRPDGGTAMPQQVSPAAVALPDTVAVDLTPYVEALLQASAR</sequence>
<dbReference type="PANTHER" id="PTHR43133:SF8">
    <property type="entry name" value="RNA POLYMERASE SIGMA FACTOR HI_1459-RELATED"/>
    <property type="match status" value="1"/>
</dbReference>
<dbReference type="RefSeq" id="WP_344756950.1">
    <property type="nucleotide sequence ID" value="NZ_BAABBW010000006.1"/>
</dbReference>
<dbReference type="Gene3D" id="1.10.1740.10">
    <property type="match status" value="1"/>
</dbReference>
<keyword evidence="7" id="KW-1185">Reference proteome</keyword>
<evidence type="ECO:0000256" key="1">
    <source>
        <dbReference type="ARBA" id="ARBA00023015"/>
    </source>
</evidence>
<feature type="domain" description="RNA polymerase sigma-70 region 2" evidence="5">
    <location>
        <begin position="21"/>
        <end position="88"/>
    </location>
</feature>
<dbReference type="InterPro" id="IPR007627">
    <property type="entry name" value="RNA_pol_sigma70_r2"/>
</dbReference>
<evidence type="ECO:0000256" key="3">
    <source>
        <dbReference type="ARBA" id="ARBA00023125"/>
    </source>
</evidence>
<dbReference type="InterPro" id="IPR013325">
    <property type="entry name" value="RNA_pol_sigma_r2"/>
</dbReference>
<dbReference type="Pfam" id="PF04542">
    <property type="entry name" value="Sigma70_r2"/>
    <property type="match status" value="1"/>
</dbReference>
<keyword evidence="4" id="KW-0804">Transcription</keyword>
<keyword evidence="1" id="KW-0805">Transcription regulation</keyword>
<protein>
    <recommendedName>
        <fullName evidence="5">RNA polymerase sigma-70 region 2 domain-containing protein</fullName>
    </recommendedName>
</protein>
<dbReference type="PANTHER" id="PTHR43133">
    <property type="entry name" value="RNA POLYMERASE ECF-TYPE SIGMA FACTO"/>
    <property type="match status" value="1"/>
</dbReference>
<dbReference type="SUPFAM" id="SSF88946">
    <property type="entry name" value="Sigma2 domain of RNA polymerase sigma factors"/>
    <property type="match status" value="1"/>
</dbReference>
<reference evidence="7" key="1">
    <citation type="journal article" date="2019" name="Int. J. Syst. Evol. Microbiol.">
        <title>The Global Catalogue of Microorganisms (GCM) 10K type strain sequencing project: providing services to taxonomists for standard genome sequencing and annotation.</title>
        <authorList>
            <consortium name="The Broad Institute Genomics Platform"/>
            <consortium name="The Broad Institute Genome Sequencing Center for Infectious Disease"/>
            <person name="Wu L."/>
            <person name="Ma J."/>
        </authorList>
    </citation>
    <scope>NUCLEOTIDE SEQUENCE [LARGE SCALE GENOMIC DNA]</scope>
    <source>
        <strain evidence="7">JCM 17591</strain>
    </source>
</reference>
<gene>
    <name evidence="6" type="ORF">GCM10022287_35350</name>
</gene>
<evidence type="ECO:0000259" key="5">
    <source>
        <dbReference type="Pfam" id="PF04542"/>
    </source>
</evidence>
<evidence type="ECO:0000256" key="4">
    <source>
        <dbReference type="ARBA" id="ARBA00023163"/>
    </source>
</evidence>
<proteinExistence type="predicted"/>
<evidence type="ECO:0000256" key="2">
    <source>
        <dbReference type="ARBA" id="ARBA00023082"/>
    </source>
</evidence>
<comment type="caution">
    <text evidence="6">The sequence shown here is derived from an EMBL/GenBank/DDBJ whole genome shotgun (WGS) entry which is preliminary data.</text>
</comment>
<dbReference type="InterPro" id="IPR039425">
    <property type="entry name" value="RNA_pol_sigma-70-like"/>
</dbReference>
<organism evidence="6 7">
    <name type="scientific">Gryllotalpicola koreensis</name>
    <dbReference type="NCBI Taxonomy" id="993086"/>
    <lineage>
        <taxon>Bacteria</taxon>
        <taxon>Bacillati</taxon>
        <taxon>Actinomycetota</taxon>
        <taxon>Actinomycetes</taxon>
        <taxon>Micrococcales</taxon>
        <taxon>Microbacteriaceae</taxon>
        <taxon>Gryllotalpicola</taxon>
    </lineage>
</organism>
<accession>A0ABP8AB92</accession>
<dbReference type="EMBL" id="BAABBW010000006">
    <property type="protein sequence ID" value="GAA4180889.1"/>
    <property type="molecule type" value="Genomic_DNA"/>
</dbReference>